<evidence type="ECO:0000259" key="1">
    <source>
        <dbReference type="PROSITE" id="PS50022"/>
    </source>
</evidence>
<dbReference type="PROSITE" id="PS51257">
    <property type="entry name" value="PROKAR_LIPOPROTEIN"/>
    <property type="match status" value="1"/>
</dbReference>
<feature type="domain" description="F5/8 type C" evidence="1">
    <location>
        <begin position="496"/>
        <end position="607"/>
    </location>
</feature>
<dbReference type="EMBL" id="JAELVQ010000001">
    <property type="protein sequence ID" value="MBJ6366667.1"/>
    <property type="molecule type" value="Genomic_DNA"/>
</dbReference>
<reference evidence="2" key="1">
    <citation type="submission" date="2020-12" db="EMBL/GenBank/DDBJ databases">
        <title>Snuella sp. nov., isolated from sediment in Incheon.</title>
        <authorList>
            <person name="Kim W."/>
        </authorList>
    </citation>
    <scope>NUCLEOTIDE SEQUENCE</scope>
    <source>
        <strain evidence="2">CAU 1569</strain>
    </source>
</reference>
<dbReference type="InterPro" id="IPR008979">
    <property type="entry name" value="Galactose-bd-like_sf"/>
</dbReference>
<evidence type="ECO:0000313" key="3">
    <source>
        <dbReference type="Proteomes" id="UP000610931"/>
    </source>
</evidence>
<evidence type="ECO:0000313" key="2">
    <source>
        <dbReference type="EMBL" id="MBJ6366667.1"/>
    </source>
</evidence>
<gene>
    <name evidence="2" type="ORF">JF259_01070</name>
</gene>
<dbReference type="Pfam" id="PF16389">
    <property type="entry name" value="DUF4998"/>
    <property type="match status" value="1"/>
</dbReference>
<proteinExistence type="predicted"/>
<comment type="caution">
    <text evidence="2">The sequence shown here is derived from an EMBL/GenBank/DDBJ whole genome shotgun (WGS) entry which is preliminary data.</text>
</comment>
<dbReference type="Gene3D" id="2.60.120.260">
    <property type="entry name" value="Galactose-binding domain-like"/>
    <property type="match status" value="2"/>
</dbReference>
<dbReference type="Pfam" id="PF17166">
    <property type="entry name" value="DUF5126"/>
    <property type="match status" value="1"/>
</dbReference>
<dbReference type="AlphaFoldDB" id="A0A8J7IZF5"/>
<name>A0A8J7IZF5_9FLAO</name>
<accession>A0A8J7IZF5</accession>
<dbReference type="SUPFAM" id="SSF49785">
    <property type="entry name" value="Galactose-binding domain-like"/>
    <property type="match status" value="2"/>
</dbReference>
<dbReference type="InterPro" id="IPR000421">
    <property type="entry name" value="FA58C"/>
</dbReference>
<protein>
    <submittedName>
        <fullName evidence="2">Discoidin domain-containing protein</fullName>
    </submittedName>
</protein>
<keyword evidence="3" id="KW-1185">Reference proteome</keyword>
<dbReference type="InterPro" id="IPR033431">
    <property type="entry name" value="DUF5126"/>
</dbReference>
<dbReference type="Proteomes" id="UP000610931">
    <property type="component" value="Unassembled WGS sequence"/>
</dbReference>
<dbReference type="PROSITE" id="PS50022">
    <property type="entry name" value="FA58C_3"/>
    <property type="match status" value="2"/>
</dbReference>
<dbReference type="Pfam" id="PF00754">
    <property type="entry name" value="F5_F8_type_C"/>
    <property type="match status" value="2"/>
</dbReference>
<sequence>MKKTMKYLIYSLISVLGVFFSCQDMEDMHSQYIKDGETKYTNKADSLQSFAGNKRVLISGFISGAFNVNEIVVTWDKGNKTKTFPYSKSDNHTDTLKLYITELEEKSYEFKVYSKDADDNESVPVTVFGSAYGENYMSNLEARSVNGVSFDGADGEIQFAISGDEFQRKTEVKYTNINDEEVIVTIEEDESAIALPNASPSNPIMYRTFYVPTLADEDGSETSIDLFPSNWNTYEFPSTITSVFASLSLDPISGGVIANWENSENTLLTFDFINSDKNGGEVTNTMMSSDPEGTYTVTGMKSEEQEIKIAISDTSGNSQSISFTVTPLPAAGKGSWTIVDFSTEEPAEGAPNGLASAAIDGDLSTFWHTQWNGGSPGYPHYIAFDMGAEKTIAGFEVFRRQGDGRGQTRHKFYVSLDGTNWTDLGEYDMDPNTNDGQVYMVTPVLARYVKYEATEGSNFFAFLAEINVIESLDNIDWSVTDFSSEMGNAPASNTIDGELGTFWHSEWSPNQPPYPHYFTVDLGVEKTVAGFEVFRRQGDGRGQIKHKFYVSLDGINWTDLGEYNMDATTDAGQFYEVALTKARYVKYEATEGPNFYCFLAEINVYGLID</sequence>
<organism evidence="2 3">
    <name type="scientific">Snuella sedimenti</name>
    <dbReference type="NCBI Taxonomy" id="2798802"/>
    <lineage>
        <taxon>Bacteria</taxon>
        <taxon>Pseudomonadati</taxon>
        <taxon>Bacteroidota</taxon>
        <taxon>Flavobacteriia</taxon>
        <taxon>Flavobacteriales</taxon>
        <taxon>Flavobacteriaceae</taxon>
        <taxon>Snuella</taxon>
    </lineage>
</organism>
<feature type="domain" description="F5/8 type C" evidence="1">
    <location>
        <begin position="326"/>
        <end position="471"/>
    </location>
</feature>